<dbReference type="RefSeq" id="WP_104427710.1">
    <property type="nucleotide sequence ID" value="NZ_PTIZ01000002.1"/>
</dbReference>
<dbReference type="AlphaFoldDB" id="A0A2S6HHH9"/>
<proteinExistence type="predicted"/>
<name>A0A2S6HHH9_9GAMM</name>
<evidence type="ECO:0000313" key="1">
    <source>
        <dbReference type="EMBL" id="PPK76928.1"/>
    </source>
</evidence>
<organism evidence="1 2">
    <name type="scientific">Methylobacter tundripaludum</name>
    <dbReference type="NCBI Taxonomy" id="173365"/>
    <lineage>
        <taxon>Bacteria</taxon>
        <taxon>Pseudomonadati</taxon>
        <taxon>Pseudomonadota</taxon>
        <taxon>Gammaproteobacteria</taxon>
        <taxon>Methylococcales</taxon>
        <taxon>Methylococcaceae</taxon>
        <taxon>Methylobacter</taxon>
    </lineage>
</organism>
<dbReference type="EMBL" id="PTIZ01000002">
    <property type="protein sequence ID" value="PPK76928.1"/>
    <property type="molecule type" value="Genomic_DNA"/>
</dbReference>
<sequence length="76" mass="8092">MATSSSPVPAVAFLKIWQIIGNPKAVPPVPALIPLGRTSFLNGVKSGKYPAPVKINSRSVAWRVEDIRALIEKLGA</sequence>
<dbReference type="Proteomes" id="UP000240010">
    <property type="component" value="Unassembled WGS sequence"/>
</dbReference>
<accession>A0A2S6HHH9</accession>
<gene>
    <name evidence="1" type="ORF">B0F87_10232</name>
</gene>
<evidence type="ECO:0000313" key="2">
    <source>
        <dbReference type="Proteomes" id="UP000240010"/>
    </source>
</evidence>
<reference evidence="1 2" key="1">
    <citation type="submission" date="2018-02" db="EMBL/GenBank/DDBJ databases">
        <title>Subsurface microbial communities from deep shales in Ohio and West Virginia, USA.</title>
        <authorList>
            <person name="Wrighton K."/>
        </authorList>
    </citation>
    <scope>NUCLEOTIDE SEQUENCE [LARGE SCALE GENOMIC DNA]</scope>
    <source>
        <strain evidence="1 2">OWC-DMM</strain>
    </source>
</reference>
<protein>
    <submittedName>
        <fullName evidence="1">AlpA family transcriptional regulator</fullName>
    </submittedName>
</protein>
<comment type="caution">
    <text evidence="1">The sequence shown here is derived from an EMBL/GenBank/DDBJ whole genome shotgun (WGS) entry which is preliminary data.</text>
</comment>
<dbReference type="Gene3D" id="1.10.238.160">
    <property type="match status" value="1"/>
</dbReference>